<proteinExistence type="predicted"/>
<keyword evidence="3" id="KW-1185">Reference proteome</keyword>
<dbReference type="InterPro" id="IPR013425">
    <property type="entry name" value="Autotrns_rpt"/>
</dbReference>
<comment type="caution">
    <text evidence="2">The sequence shown here is derived from an EMBL/GenBank/DDBJ whole genome shotgun (WGS) entry which is preliminary data.</text>
</comment>
<dbReference type="InterPro" id="IPR012332">
    <property type="entry name" value="Autotransporter_pectin_lyase_C"/>
</dbReference>
<dbReference type="Pfam" id="PF12951">
    <property type="entry name" value="PATR"/>
    <property type="match status" value="2"/>
</dbReference>
<dbReference type="Proteomes" id="UP000740926">
    <property type="component" value="Unassembled WGS sequence"/>
</dbReference>
<dbReference type="AlphaFoldDB" id="A0A9P6XSF5"/>
<organism evidence="2 3">
    <name type="scientific">Rhizopus delemar</name>
    <dbReference type="NCBI Taxonomy" id="936053"/>
    <lineage>
        <taxon>Eukaryota</taxon>
        <taxon>Fungi</taxon>
        <taxon>Fungi incertae sedis</taxon>
        <taxon>Mucoromycota</taxon>
        <taxon>Mucoromycotina</taxon>
        <taxon>Mucoromycetes</taxon>
        <taxon>Mucorales</taxon>
        <taxon>Mucorineae</taxon>
        <taxon>Rhizopodaceae</taxon>
        <taxon>Rhizopus</taxon>
    </lineage>
</organism>
<gene>
    <name evidence="2" type="ORF">G6F50_016805</name>
</gene>
<sequence length="106" mass="10741">MLIGSGAITKRGAGVLTLNGLNTLNWNIEQGTLVSDVTRYTANAAIGAAGTLRFDQPTEADYAGRISGSGTFEKAGAGMLSLNADSSAFTGTTRRCPTAACTLAAP</sequence>
<dbReference type="Gene3D" id="2.160.20.20">
    <property type="match status" value="1"/>
</dbReference>
<evidence type="ECO:0000256" key="1">
    <source>
        <dbReference type="ARBA" id="ARBA00022729"/>
    </source>
</evidence>
<dbReference type="EMBL" id="JAANIU010011136">
    <property type="protein sequence ID" value="KAG1531252.1"/>
    <property type="molecule type" value="Genomic_DNA"/>
</dbReference>
<protein>
    <submittedName>
        <fullName evidence="2">Uncharacterized protein</fullName>
    </submittedName>
</protein>
<evidence type="ECO:0000313" key="2">
    <source>
        <dbReference type="EMBL" id="KAG1531252.1"/>
    </source>
</evidence>
<reference evidence="2 3" key="1">
    <citation type="journal article" date="2020" name="Microb. Genom.">
        <title>Genetic diversity of clinical and environmental Mucorales isolates obtained from an investigation of mucormycosis cases among solid organ transplant recipients.</title>
        <authorList>
            <person name="Nguyen M.H."/>
            <person name="Kaul D."/>
            <person name="Muto C."/>
            <person name="Cheng S.J."/>
            <person name="Richter R.A."/>
            <person name="Bruno V.M."/>
            <person name="Liu G."/>
            <person name="Beyhan S."/>
            <person name="Sundermann A.J."/>
            <person name="Mounaud S."/>
            <person name="Pasculle A.W."/>
            <person name="Nierman W.C."/>
            <person name="Driscoll E."/>
            <person name="Cumbie R."/>
            <person name="Clancy C.J."/>
            <person name="Dupont C.L."/>
        </authorList>
    </citation>
    <scope>NUCLEOTIDE SEQUENCE [LARGE SCALE GENOMIC DNA]</scope>
    <source>
        <strain evidence="2 3">GL24</strain>
    </source>
</reference>
<keyword evidence="1" id="KW-0732">Signal</keyword>
<evidence type="ECO:0000313" key="3">
    <source>
        <dbReference type="Proteomes" id="UP000740926"/>
    </source>
</evidence>
<accession>A0A9P6XSF5</accession>
<name>A0A9P6XSF5_9FUNG</name>